<organism evidence="2 3">
    <name type="scientific">Stereocaulon virgatum</name>
    <dbReference type="NCBI Taxonomy" id="373712"/>
    <lineage>
        <taxon>Eukaryota</taxon>
        <taxon>Fungi</taxon>
        <taxon>Dikarya</taxon>
        <taxon>Ascomycota</taxon>
        <taxon>Pezizomycotina</taxon>
        <taxon>Lecanoromycetes</taxon>
        <taxon>OSLEUM clade</taxon>
        <taxon>Lecanoromycetidae</taxon>
        <taxon>Lecanorales</taxon>
        <taxon>Lecanorineae</taxon>
        <taxon>Stereocaulaceae</taxon>
        <taxon>Stereocaulon</taxon>
    </lineage>
</organism>
<dbReference type="InterPro" id="IPR051410">
    <property type="entry name" value="Ferric/Cupric_Reductase"/>
</dbReference>
<proteinExistence type="predicted"/>
<reference evidence="2 3" key="1">
    <citation type="submission" date="2024-09" db="EMBL/GenBank/DDBJ databases">
        <title>Rethinking Asexuality: The Enigmatic Case of Functional Sexual Genes in Lepraria (Stereocaulaceae).</title>
        <authorList>
            <person name="Doellman M."/>
            <person name="Sun Y."/>
            <person name="Barcenas-Pena A."/>
            <person name="Lumbsch H.T."/>
            <person name="Grewe F."/>
        </authorList>
    </citation>
    <scope>NUCLEOTIDE SEQUENCE [LARGE SCALE GENOMIC DNA]</scope>
    <source>
        <strain evidence="2 3">Mercado 3170</strain>
    </source>
</reference>
<dbReference type="InterPro" id="IPR039261">
    <property type="entry name" value="FNR_nucleotide-bd"/>
</dbReference>
<comment type="caution">
    <text evidence="2">The sequence shown here is derived from an EMBL/GenBank/DDBJ whole genome shotgun (WGS) entry which is preliminary data.</text>
</comment>
<dbReference type="Gene3D" id="3.40.50.80">
    <property type="entry name" value="Nucleotide-binding domain of ferredoxin-NADP reductase (FNR) module"/>
    <property type="match status" value="1"/>
</dbReference>
<evidence type="ECO:0000313" key="3">
    <source>
        <dbReference type="Proteomes" id="UP001590950"/>
    </source>
</evidence>
<dbReference type="EMBL" id="JBEFKJ010000043">
    <property type="protein sequence ID" value="KAL2037198.1"/>
    <property type="molecule type" value="Genomic_DNA"/>
</dbReference>
<accession>A0ABR3ZV76</accession>
<keyword evidence="1" id="KW-0813">Transport</keyword>
<keyword evidence="3" id="KW-1185">Reference proteome</keyword>
<evidence type="ECO:0000313" key="2">
    <source>
        <dbReference type="EMBL" id="KAL2037198.1"/>
    </source>
</evidence>
<sequence length="247" mass="26925">MVACCTDGEQTTLELLIGPQKGLTFKFLRSSMGVPGSASADLRLAFFSGPHGLSAPLADFETVLLVASGLGIATQLPDLRHLIRGYNDSRVRTRQDGALAQDLLNQALKEDTLDDGYILLISVYYASGNAKHGLLKEGQHQRVSIHPGVMNLADLVRAEVAGVISSATSRKEQEHSYDEMTLVQEELGETSVNSSIERDTGQPRAGKKGVRMLVTVSASNDIRDNLREIVRTYLDENVSLLELEYQP</sequence>
<dbReference type="PANTHER" id="PTHR32361:SF26">
    <property type="entry name" value="FAD-BINDING 8 DOMAIN-CONTAINING PROTEIN-RELATED"/>
    <property type="match status" value="1"/>
</dbReference>
<evidence type="ECO:0000256" key="1">
    <source>
        <dbReference type="ARBA" id="ARBA00022448"/>
    </source>
</evidence>
<dbReference type="PANTHER" id="PTHR32361">
    <property type="entry name" value="FERRIC/CUPRIC REDUCTASE TRANSMEMBRANE COMPONENT"/>
    <property type="match status" value="1"/>
</dbReference>
<dbReference type="Proteomes" id="UP001590950">
    <property type="component" value="Unassembled WGS sequence"/>
</dbReference>
<protein>
    <submittedName>
        <fullName evidence="2">Uncharacterized protein</fullName>
    </submittedName>
</protein>
<gene>
    <name evidence="2" type="ORF">N7G274_010061</name>
</gene>
<name>A0ABR3ZV76_9LECA</name>